<proteinExistence type="predicted"/>
<organism evidence="1 2">
    <name type="scientific">Denitratisoma oestradiolicum</name>
    <dbReference type="NCBI Taxonomy" id="311182"/>
    <lineage>
        <taxon>Bacteria</taxon>
        <taxon>Pseudomonadati</taxon>
        <taxon>Pseudomonadota</taxon>
        <taxon>Betaproteobacteria</taxon>
        <taxon>Nitrosomonadales</taxon>
        <taxon>Sterolibacteriaceae</taxon>
        <taxon>Denitratisoma</taxon>
    </lineage>
</organism>
<gene>
    <name evidence="1" type="ORF">DENOEST_1000</name>
</gene>
<reference evidence="1 2" key="1">
    <citation type="submission" date="2020-03" db="EMBL/GenBank/DDBJ databases">
        <authorList>
            <consortium name="Genoscope - CEA"/>
            <person name="William W."/>
        </authorList>
    </citation>
    <scope>NUCLEOTIDE SEQUENCE [LARGE SCALE GENOMIC DNA]</scope>
    <source>
        <strain evidence="2">DSM 16959</strain>
    </source>
</reference>
<dbReference type="Proteomes" id="UP000515733">
    <property type="component" value="Chromosome"/>
</dbReference>
<sequence>MNLQDWANLATIAGSIAIFGIALQVYIAHRQLKADHERSRREKSVEILMEWSRNLKKEGSVARKIIECLNEEQCRDIFAQQEVKISRKHENLLAQLFGDKIQTKEGNDHILLTEAQSTELRWHAVSYLNSLEFTLVAWQYSVVDKEIIETQFSYLFRPADGHEVLKYFRKAAGGENSFPAIEIFTAHLSKKRRDQLISKANVA</sequence>
<dbReference type="OrthoDB" id="7065189at2"/>
<dbReference type="EMBL" id="LR778301">
    <property type="protein sequence ID" value="CAB1368165.1"/>
    <property type="molecule type" value="Genomic_DNA"/>
</dbReference>
<protein>
    <recommendedName>
        <fullName evidence="3">DUF4760 domain-containing protein</fullName>
    </recommendedName>
</protein>
<dbReference type="AlphaFoldDB" id="A0A6S6XTT5"/>
<keyword evidence="2" id="KW-1185">Reference proteome</keyword>
<evidence type="ECO:0000313" key="1">
    <source>
        <dbReference type="EMBL" id="CAB1368165.1"/>
    </source>
</evidence>
<dbReference type="KEGG" id="doe:DENOEST_1000"/>
<evidence type="ECO:0008006" key="3">
    <source>
        <dbReference type="Google" id="ProtNLM"/>
    </source>
</evidence>
<evidence type="ECO:0000313" key="2">
    <source>
        <dbReference type="Proteomes" id="UP000515733"/>
    </source>
</evidence>
<dbReference type="RefSeq" id="WP_145771753.1">
    <property type="nucleotide sequence ID" value="NZ_LR778301.1"/>
</dbReference>
<name>A0A6S6XTT5_9PROT</name>
<accession>A0A6S6XTT5</accession>